<gene>
    <name evidence="2" type="ORF">L4H06_07530</name>
</gene>
<keyword evidence="1" id="KW-0812">Transmembrane</keyword>
<dbReference type="PANTHER" id="PTHR37814">
    <property type="entry name" value="CONSERVED MEMBRANE PROTEIN"/>
    <property type="match status" value="1"/>
</dbReference>
<feature type="transmembrane region" description="Helical" evidence="1">
    <location>
        <begin position="269"/>
        <end position="294"/>
    </location>
</feature>
<accession>A0AAW5AG61</accession>
<protein>
    <recommendedName>
        <fullName evidence="4">Membrane protein YkvI</fullName>
    </recommendedName>
</protein>
<dbReference type="AlphaFoldDB" id="A0AAW5AG61"/>
<evidence type="ECO:0000256" key="1">
    <source>
        <dbReference type="SAM" id="Phobius"/>
    </source>
</evidence>
<dbReference type="InterPro" id="IPR038728">
    <property type="entry name" value="YkvI-like"/>
</dbReference>
<feature type="transmembrane region" description="Helical" evidence="1">
    <location>
        <begin position="306"/>
        <end position="324"/>
    </location>
</feature>
<keyword evidence="1" id="KW-0472">Membrane</keyword>
<dbReference type="RefSeq" id="WP_237092976.1">
    <property type="nucleotide sequence ID" value="NZ_JAKKDL010000008.1"/>
</dbReference>
<feature type="transmembrane region" description="Helical" evidence="1">
    <location>
        <begin position="41"/>
        <end position="59"/>
    </location>
</feature>
<evidence type="ECO:0008006" key="4">
    <source>
        <dbReference type="Google" id="ProtNLM"/>
    </source>
</evidence>
<feature type="transmembrane region" description="Helical" evidence="1">
    <location>
        <begin position="120"/>
        <end position="138"/>
    </location>
</feature>
<feature type="transmembrane region" description="Helical" evidence="1">
    <location>
        <begin position="150"/>
        <end position="172"/>
    </location>
</feature>
<dbReference type="EMBL" id="JAKKDL010000008">
    <property type="protein sequence ID" value="MCF7530070.1"/>
    <property type="molecule type" value="Genomic_DNA"/>
</dbReference>
<feature type="transmembrane region" description="Helical" evidence="1">
    <location>
        <begin position="224"/>
        <end position="249"/>
    </location>
</feature>
<dbReference type="PANTHER" id="PTHR37814:SF1">
    <property type="entry name" value="MEMBRANE PROTEIN"/>
    <property type="match status" value="1"/>
</dbReference>
<sequence>MSNSQQHGVSAFGIASTFIGTIIGAGFASGNEILQYFVSQGWWGLGAILVATVGFYWFGKISLQLGYYLKTEEYSHAISPSDSPWPRRYCDLMITVTLFGTFVIMIAGAGGLLANLFGLPAIYGSIGIGVLVVLNLLWGMNGLVRIQELMVPALIAGCVLVGLFFTLNPIAGADKPSEIITSPFLVHWIPNGILYVAFNFQLAIAVLVPLGAAAQSRQTLQKGVFWGALGLFAGSATIFTALLLNQGAVGNQAYPMVTLAEQIFSGLGYVYAAILVFGLYSTAISCFYGTILRVHETKMFARLNQVWVMIIMSAVGVVLSRFGFSDLIGRIYPILGFGGLLVMVFMIMVAVKKLPALVARN</sequence>
<feature type="transmembrane region" description="Helical" evidence="1">
    <location>
        <begin position="192"/>
        <end position="212"/>
    </location>
</feature>
<name>A0AAW5AG61_9NEIS</name>
<organism evidence="2 3">
    <name type="scientific">Neisseria lisongii</name>
    <dbReference type="NCBI Taxonomy" id="2912188"/>
    <lineage>
        <taxon>Bacteria</taxon>
        <taxon>Pseudomonadati</taxon>
        <taxon>Pseudomonadota</taxon>
        <taxon>Betaproteobacteria</taxon>
        <taxon>Neisseriales</taxon>
        <taxon>Neisseriaceae</taxon>
        <taxon>Neisseria</taxon>
    </lineage>
</organism>
<comment type="caution">
    <text evidence="2">The sequence shown here is derived from an EMBL/GenBank/DDBJ whole genome shotgun (WGS) entry which is preliminary data.</text>
</comment>
<feature type="transmembrane region" description="Helical" evidence="1">
    <location>
        <begin position="330"/>
        <end position="351"/>
    </location>
</feature>
<feature type="transmembrane region" description="Helical" evidence="1">
    <location>
        <begin position="92"/>
        <end position="114"/>
    </location>
</feature>
<dbReference type="Proteomes" id="UP001201397">
    <property type="component" value="Unassembled WGS sequence"/>
</dbReference>
<proteinExistence type="predicted"/>
<feature type="transmembrane region" description="Helical" evidence="1">
    <location>
        <begin position="9"/>
        <end position="29"/>
    </location>
</feature>
<keyword evidence="1" id="KW-1133">Transmembrane helix</keyword>
<evidence type="ECO:0000313" key="2">
    <source>
        <dbReference type="EMBL" id="MCF7530070.1"/>
    </source>
</evidence>
<reference evidence="2" key="1">
    <citation type="submission" date="2022-01" db="EMBL/GenBank/DDBJ databases">
        <title>Neisseria sp. ZJ104.</title>
        <authorList>
            <person name="Yang C."/>
        </authorList>
    </citation>
    <scope>NUCLEOTIDE SEQUENCE</scope>
    <source>
        <strain evidence="2">ZJ104</strain>
    </source>
</reference>
<evidence type="ECO:0000313" key="3">
    <source>
        <dbReference type="Proteomes" id="UP001201397"/>
    </source>
</evidence>